<dbReference type="GO" id="GO:0005739">
    <property type="term" value="C:mitochondrion"/>
    <property type="evidence" value="ECO:0007669"/>
    <property type="project" value="InterPro"/>
</dbReference>
<sequence length="131" mass="14206">MRWSAVLQAKNAFELLSRLPKHGLGSNLSRTGWTDDCYWTIEKVKVSPNGKHGTAWGVLTWRGTAHRPEAPTTINGPLKRVWRVVQDEDPAGPWQSLVGAALRQERRAAAAEPAAAEGSAQEAAEAAQPVS</sequence>
<dbReference type="STRING" id="554055.A0A2P6VLS6"/>
<feature type="region of interest" description="Disordered" evidence="1">
    <location>
        <begin position="107"/>
        <end position="131"/>
    </location>
</feature>
<evidence type="ECO:0000256" key="1">
    <source>
        <dbReference type="SAM" id="MobiDB-lite"/>
    </source>
</evidence>
<dbReference type="PANTHER" id="PTHR35316">
    <property type="entry name" value="28S RIBOSOMAL S34 PROTEIN"/>
    <property type="match status" value="1"/>
</dbReference>
<keyword evidence="3" id="KW-1185">Reference proteome</keyword>
<dbReference type="Pfam" id="PF16053">
    <property type="entry name" value="MRP-S34"/>
    <property type="match status" value="1"/>
</dbReference>
<reference evidence="2 3" key="1">
    <citation type="journal article" date="2018" name="Plant J.">
        <title>Genome sequences of Chlorella sorokiniana UTEX 1602 and Micractinium conductrix SAG 241.80: implications to maltose excretion by a green alga.</title>
        <authorList>
            <person name="Arriola M.B."/>
            <person name="Velmurugan N."/>
            <person name="Zhang Y."/>
            <person name="Plunkett M.H."/>
            <person name="Hondzo H."/>
            <person name="Barney B.M."/>
        </authorList>
    </citation>
    <scope>NUCLEOTIDE SEQUENCE [LARGE SCALE GENOMIC DNA]</scope>
    <source>
        <strain evidence="2 3">SAG 241.80</strain>
    </source>
</reference>
<name>A0A2P6VLS6_9CHLO</name>
<organism evidence="2 3">
    <name type="scientific">Micractinium conductrix</name>
    <dbReference type="NCBI Taxonomy" id="554055"/>
    <lineage>
        <taxon>Eukaryota</taxon>
        <taxon>Viridiplantae</taxon>
        <taxon>Chlorophyta</taxon>
        <taxon>core chlorophytes</taxon>
        <taxon>Trebouxiophyceae</taxon>
        <taxon>Chlorellales</taxon>
        <taxon>Chlorellaceae</taxon>
        <taxon>Chlorella clade</taxon>
        <taxon>Micractinium</taxon>
    </lineage>
</organism>
<comment type="caution">
    <text evidence="2">The sequence shown here is derived from an EMBL/GenBank/DDBJ whole genome shotgun (WGS) entry which is preliminary data.</text>
</comment>
<feature type="compositionally biased region" description="Low complexity" evidence="1">
    <location>
        <begin position="110"/>
        <end position="131"/>
    </location>
</feature>
<protein>
    <submittedName>
        <fullName evidence="2">28S ribosomal mitochondrial</fullName>
    </submittedName>
</protein>
<dbReference type="Proteomes" id="UP000239649">
    <property type="component" value="Unassembled WGS sequence"/>
</dbReference>
<evidence type="ECO:0000313" key="3">
    <source>
        <dbReference type="Proteomes" id="UP000239649"/>
    </source>
</evidence>
<dbReference type="EMBL" id="LHPF02000003">
    <property type="protein sequence ID" value="PSC75015.1"/>
    <property type="molecule type" value="Genomic_DNA"/>
</dbReference>
<dbReference type="AlphaFoldDB" id="A0A2P6VLS6"/>
<dbReference type="InterPro" id="IPR032053">
    <property type="entry name" value="Ribosomal_mS34"/>
</dbReference>
<dbReference type="PANTHER" id="PTHR35316:SF1">
    <property type="entry name" value="28S RIBOSOMAL S34 PROTEIN"/>
    <property type="match status" value="1"/>
</dbReference>
<dbReference type="OrthoDB" id="16434at2759"/>
<proteinExistence type="predicted"/>
<gene>
    <name evidence="2" type="ORF">C2E20_1981</name>
</gene>
<accession>A0A2P6VLS6</accession>
<dbReference type="GO" id="GO:0003735">
    <property type="term" value="F:structural constituent of ribosome"/>
    <property type="evidence" value="ECO:0007669"/>
    <property type="project" value="InterPro"/>
</dbReference>
<evidence type="ECO:0000313" key="2">
    <source>
        <dbReference type="EMBL" id="PSC75015.1"/>
    </source>
</evidence>